<protein>
    <recommendedName>
        <fullName evidence="3">Response regulatory domain-containing protein</fullName>
    </recommendedName>
</protein>
<reference evidence="4 5" key="1">
    <citation type="journal article" date="2017" name="Antonie Van Leeuwenhoek">
        <title>Rhizobium rhizosphaerae sp. nov., a novel species isolated from rice rhizosphere.</title>
        <authorList>
            <person name="Zhao J.J."/>
            <person name="Zhang J."/>
            <person name="Zhang R.J."/>
            <person name="Zhang C.W."/>
            <person name="Yin H.Q."/>
            <person name="Zhang X.X."/>
        </authorList>
    </citation>
    <scope>NUCLEOTIDE SEQUENCE [LARGE SCALE GENOMIC DNA]</scope>
    <source>
        <strain evidence="4 5">E3</strain>
    </source>
</reference>
<dbReference type="EMBL" id="BAEN01000049">
    <property type="protein sequence ID" value="GAC15285.1"/>
    <property type="molecule type" value="Genomic_DNA"/>
</dbReference>
<evidence type="ECO:0000256" key="1">
    <source>
        <dbReference type="ARBA" id="ARBA00022801"/>
    </source>
</evidence>
<accession>K6YVM7</accession>
<dbReference type="Gene3D" id="3.30.565.10">
    <property type="entry name" value="Histidine kinase-like ATPase, C-terminal domain"/>
    <property type="match status" value="1"/>
</dbReference>
<dbReference type="GO" id="GO:0000160">
    <property type="term" value="P:phosphorelay signal transduction system"/>
    <property type="evidence" value="ECO:0007669"/>
    <property type="project" value="InterPro"/>
</dbReference>
<dbReference type="Pfam" id="PF00072">
    <property type="entry name" value="Response_reg"/>
    <property type="match status" value="1"/>
</dbReference>
<dbReference type="GO" id="GO:0016791">
    <property type="term" value="F:phosphatase activity"/>
    <property type="evidence" value="ECO:0007669"/>
    <property type="project" value="TreeGrafter"/>
</dbReference>
<evidence type="ECO:0000313" key="5">
    <source>
        <dbReference type="Proteomes" id="UP000006334"/>
    </source>
</evidence>
<dbReference type="eggNOG" id="COG2172">
    <property type="taxonomic scope" value="Bacteria"/>
</dbReference>
<dbReference type="Gene3D" id="3.60.40.10">
    <property type="entry name" value="PPM-type phosphatase domain"/>
    <property type="match status" value="1"/>
</dbReference>
<dbReference type="SMART" id="SM00448">
    <property type="entry name" value="REC"/>
    <property type="match status" value="1"/>
</dbReference>
<sequence length="529" mass="58701">MLEEAGYTDCFEAETGREALQLAEKIKPDLVLLDVIMSDMDGYTVAPLLKKMAGDIYLPVIFITAKDDQTALVRCLEVGGDDFATKPFDRIILTAKIRAHARTRLLSKRAHQQNTELNYFRNGVEREHAIVEHIFANALTINDATKQFFDYRLAPASTFNGDLFLIEPSPSGGMYFLMGDFTGHGLASAIGALPVARAFQAMSRKGVSVSEMSKTINKTLLALLPADMFFAAVVTEISASGHQFAVWNGGMPDLSVIAPDGTVTKKFTSLHMALGILEADEFEENVEYFDAKLGDRLIGYSDGIIELTNVKEQMLGEEAVMSWLASDPTMTVEEISHRTEKFRGNAEQLDDITLISYTCQSLSELKPEFATTQLPFEIAVDLTAEHLTEFDPVYDIVVMVCSQLGLHSVRSDLSTVLNELFINSLDHGILKLNSDIKKTTEGFFEYFELRTQRLSELNQGRITIKISFEPKLKVLTIHVTDSGVGFDYESIKSGHDSDAYGRGIPLIRELCESVNYYAQGRSVCVTIKV</sequence>
<dbReference type="eggNOG" id="COG3706">
    <property type="taxonomic scope" value="Bacteria"/>
</dbReference>
<keyword evidence="1" id="KW-0378">Hydrolase</keyword>
<dbReference type="CDD" id="cd17574">
    <property type="entry name" value="REC_OmpR"/>
    <property type="match status" value="1"/>
</dbReference>
<feature type="domain" description="Response regulatory" evidence="3">
    <location>
        <begin position="1"/>
        <end position="101"/>
    </location>
</feature>
<comment type="caution">
    <text evidence="4">The sequence shown here is derived from an EMBL/GenBank/DDBJ whole genome shotgun (WGS) entry which is preliminary data.</text>
</comment>
<dbReference type="AlphaFoldDB" id="K6YVM7"/>
<name>K6YVM7_9ALTE</name>
<dbReference type="InterPro" id="IPR001789">
    <property type="entry name" value="Sig_transdc_resp-reg_receiver"/>
</dbReference>
<dbReference type="SUPFAM" id="SSF55874">
    <property type="entry name" value="ATPase domain of HSP90 chaperone/DNA topoisomerase II/histidine kinase"/>
    <property type="match status" value="1"/>
</dbReference>
<dbReference type="STRING" id="1127673.GLIP_2660"/>
<dbReference type="Pfam" id="PF07228">
    <property type="entry name" value="SpoIIE"/>
    <property type="match status" value="1"/>
</dbReference>
<dbReference type="InterPro" id="IPR036457">
    <property type="entry name" value="PPM-type-like_dom_sf"/>
</dbReference>
<gene>
    <name evidence="4" type="ORF">GLIP_2660</name>
</gene>
<dbReference type="Pfam" id="PF13581">
    <property type="entry name" value="HATPase_c_2"/>
    <property type="match status" value="1"/>
</dbReference>
<dbReference type="CDD" id="cd16936">
    <property type="entry name" value="HATPase_RsbW-like"/>
    <property type="match status" value="1"/>
</dbReference>
<dbReference type="PROSITE" id="PS50110">
    <property type="entry name" value="RESPONSE_REGULATORY"/>
    <property type="match status" value="1"/>
</dbReference>
<keyword evidence="5" id="KW-1185">Reference proteome</keyword>
<evidence type="ECO:0000256" key="2">
    <source>
        <dbReference type="PROSITE-ProRule" id="PRU00169"/>
    </source>
</evidence>
<proteinExistence type="predicted"/>
<dbReference type="PANTHER" id="PTHR43156">
    <property type="entry name" value="STAGE II SPORULATION PROTEIN E-RELATED"/>
    <property type="match status" value="1"/>
</dbReference>
<organism evidence="4 5">
    <name type="scientific">Aliiglaciecola lipolytica E3</name>
    <dbReference type="NCBI Taxonomy" id="1127673"/>
    <lineage>
        <taxon>Bacteria</taxon>
        <taxon>Pseudomonadati</taxon>
        <taxon>Pseudomonadota</taxon>
        <taxon>Gammaproteobacteria</taxon>
        <taxon>Alteromonadales</taxon>
        <taxon>Alteromonadaceae</taxon>
        <taxon>Aliiglaciecola</taxon>
    </lineage>
</organism>
<feature type="modified residue" description="4-aspartylphosphate" evidence="2">
    <location>
        <position position="34"/>
    </location>
</feature>
<dbReference type="InterPro" id="IPR052016">
    <property type="entry name" value="Bact_Sigma-Reg"/>
</dbReference>
<dbReference type="Gene3D" id="3.40.50.2300">
    <property type="match status" value="1"/>
</dbReference>
<dbReference type="PANTHER" id="PTHR43156:SF2">
    <property type="entry name" value="STAGE II SPORULATION PROTEIN E"/>
    <property type="match status" value="1"/>
</dbReference>
<dbReference type="SUPFAM" id="SSF52172">
    <property type="entry name" value="CheY-like"/>
    <property type="match status" value="1"/>
</dbReference>
<dbReference type="Proteomes" id="UP000006334">
    <property type="component" value="Unassembled WGS sequence"/>
</dbReference>
<evidence type="ECO:0000259" key="3">
    <source>
        <dbReference type="PROSITE" id="PS50110"/>
    </source>
</evidence>
<evidence type="ECO:0000313" key="4">
    <source>
        <dbReference type="EMBL" id="GAC15285.1"/>
    </source>
</evidence>
<dbReference type="SMART" id="SM00331">
    <property type="entry name" value="PP2C_SIG"/>
    <property type="match status" value="1"/>
</dbReference>
<keyword evidence="2" id="KW-0597">Phosphoprotein</keyword>
<dbReference type="InterPro" id="IPR011006">
    <property type="entry name" value="CheY-like_superfamily"/>
</dbReference>
<dbReference type="InterPro" id="IPR001932">
    <property type="entry name" value="PPM-type_phosphatase-like_dom"/>
</dbReference>
<dbReference type="eggNOG" id="COG2208">
    <property type="taxonomic scope" value="Bacteria"/>
</dbReference>
<dbReference type="InterPro" id="IPR003594">
    <property type="entry name" value="HATPase_dom"/>
</dbReference>
<dbReference type="InterPro" id="IPR036890">
    <property type="entry name" value="HATPase_C_sf"/>
</dbReference>